<feature type="domain" description="Myb-like" evidence="5">
    <location>
        <begin position="724"/>
        <end position="774"/>
    </location>
</feature>
<feature type="region of interest" description="Disordered" evidence="4">
    <location>
        <begin position="1397"/>
        <end position="1843"/>
    </location>
</feature>
<evidence type="ECO:0000256" key="4">
    <source>
        <dbReference type="SAM" id="MobiDB-lite"/>
    </source>
</evidence>
<feature type="region of interest" description="Disordered" evidence="4">
    <location>
        <begin position="1230"/>
        <end position="1380"/>
    </location>
</feature>
<dbReference type="PROSITE" id="PS51293">
    <property type="entry name" value="SANT"/>
    <property type="match status" value="2"/>
</dbReference>
<keyword evidence="9" id="KW-1185">Reference proteome</keyword>
<feature type="compositionally biased region" description="Polar residues" evidence="4">
    <location>
        <begin position="1794"/>
        <end position="1804"/>
    </location>
</feature>
<feature type="compositionally biased region" description="Low complexity" evidence="4">
    <location>
        <begin position="2024"/>
        <end position="2040"/>
    </location>
</feature>
<dbReference type="PANTHER" id="PTHR13992:SF39">
    <property type="entry name" value="SMRTER, ISOFORM G"/>
    <property type="match status" value="1"/>
</dbReference>
<feature type="compositionally biased region" description="Low complexity" evidence="4">
    <location>
        <begin position="1948"/>
        <end position="1969"/>
    </location>
</feature>
<feature type="compositionally biased region" description="Acidic residues" evidence="4">
    <location>
        <begin position="809"/>
        <end position="827"/>
    </location>
</feature>
<feature type="compositionally biased region" description="Low complexity" evidence="4">
    <location>
        <begin position="797"/>
        <end position="808"/>
    </location>
</feature>
<evidence type="ECO:0000259" key="5">
    <source>
        <dbReference type="PROSITE" id="PS50090"/>
    </source>
</evidence>
<evidence type="ECO:0008006" key="10">
    <source>
        <dbReference type="Google" id="ProtNLM"/>
    </source>
</evidence>
<feature type="compositionally biased region" description="Basic and acidic residues" evidence="4">
    <location>
        <begin position="1120"/>
        <end position="1131"/>
    </location>
</feature>
<feature type="compositionally biased region" description="Low complexity" evidence="4">
    <location>
        <begin position="910"/>
        <end position="943"/>
    </location>
</feature>
<feature type="domain" description="SANT" evidence="6">
    <location>
        <begin position="461"/>
        <end position="512"/>
    </location>
</feature>
<feature type="region of interest" description="Disordered" evidence="4">
    <location>
        <begin position="1932"/>
        <end position="2040"/>
    </location>
</feature>
<accession>A0A2T7PHM0</accession>
<dbReference type="GO" id="GO:0006357">
    <property type="term" value="P:regulation of transcription by RNA polymerase II"/>
    <property type="evidence" value="ECO:0007669"/>
    <property type="project" value="TreeGrafter"/>
</dbReference>
<evidence type="ECO:0000256" key="3">
    <source>
        <dbReference type="SAM" id="Coils"/>
    </source>
</evidence>
<dbReference type="InterPro" id="IPR017884">
    <property type="entry name" value="SANT_dom"/>
</dbReference>
<dbReference type="InterPro" id="IPR031557">
    <property type="entry name" value="N-CoR_GPS2_interact"/>
</dbReference>
<feature type="domain" description="HTH myb-type" evidence="7">
    <location>
        <begin position="724"/>
        <end position="778"/>
    </location>
</feature>
<dbReference type="Pfam" id="PF15784">
    <property type="entry name" value="GPS2_interact"/>
    <property type="match status" value="1"/>
</dbReference>
<dbReference type="Gene3D" id="1.20.5.430">
    <property type="match status" value="1"/>
</dbReference>
<organism evidence="8 9">
    <name type="scientific">Pomacea canaliculata</name>
    <name type="common">Golden apple snail</name>
    <dbReference type="NCBI Taxonomy" id="400727"/>
    <lineage>
        <taxon>Eukaryota</taxon>
        <taxon>Metazoa</taxon>
        <taxon>Spiralia</taxon>
        <taxon>Lophotrochozoa</taxon>
        <taxon>Mollusca</taxon>
        <taxon>Gastropoda</taxon>
        <taxon>Caenogastropoda</taxon>
        <taxon>Architaenioglossa</taxon>
        <taxon>Ampullarioidea</taxon>
        <taxon>Ampullariidae</taxon>
        <taxon>Pomacea</taxon>
    </lineage>
</organism>
<feature type="compositionally biased region" description="Polar residues" evidence="4">
    <location>
        <begin position="844"/>
        <end position="855"/>
    </location>
</feature>
<reference evidence="8 9" key="1">
    <citation type="submission" date="2018-04" db="EMBL/GenBank/DDBJ databases">
        <title>The genome of golden apple snail Pomacea canaliculata provides insight into stress tolerance and invasive adaptation.</title>
        <authorList>
            <person name="Liu C."/>
            <person name="Liu B."/>
            <person name="Ren Y."/>
            <person name="Zhang Y."/>
            <person name="Wang H."/>
            <person name="Li S."/>
            <person name="Jiang F."/>
            <person name="Yin L."/>
            <person name="Zhang G."/>
            <person name="Qian W."/>
            <person name="Fan W."/>
        </authorList>
    </citation>
    <scope>NUCLEOTIDE SEQUENCE [LARGE SCALE GENOMIC DNA]</scope>
    <source>
        <strain evidence="8">SZHN2017</strain>
        <tissue evidence="8">Muscle</tissue>
    </source>
</reference>
<dbReference type="GO" id="GO:0032991">
    <property type="term" value="C:protein-containing complex"/>
    <property type="evidence" value="ECO:0007669"/>
    <property type="project" value="UniProtKB-ARBA"/>
</dbReference>
<dbReference type="Gene3D" id="1.10.10.60">
    <property type="entry name" value="Homeodomain-like"/>
    <property type="match status" value="1"/>
</dbReference>
<feature type="compositionally biased region" description="Low complexity" evidence="4">
    <location>
        <begin position="2114"/>
        <end position="2123"/>
    </location>
</feature>
<feature type="domain" description="SANT" evidence="6">
    <location>
        <begin position="727"/>
        <end position="778"/>
    </location>
</feature>
<dbReference type="Pfam" id="PF00249">
    <property type="entry name" value="Myb_DNA-binding"/>
    <property type="match status" value="2"/>
</dbReference>
<evidence type="ECO:0000313" key="8">
    <source>
        <dbReference type="EMBL" id="PVD32890.1"/>
    </source>
</evidence>
<dbReference type="GO" id="GO:0000785">
    <property type="term" value="C:chromatin"/>
    <property type="evidence" value="ECO:0007669"/>
    <property type="project" value="TreeGrafter"/>
</dbReference>
<feature type="region of interest" description="Disordered" evidence="4">
    <location>
        <begin position="1120"/>
        <end position="1201"/>
    </location>
</feature>
<dbReference type="InterPro" id="IPR017930">
    <property type="entry name" value="Myb_dom"/>
</dbReference>
<feature type="region of interest" description="Disordered" evidence="4">
    <location>
        <begin position="2100"/>
        <end position="2154"/>
    </location>
</feature>
<feature type="region of interest" description="Disordered" evidence="4">
    <location>
        <begin position="788"/>
        <end position="1020"/>
    </location>
</feature>
<feature type="compositionally biased region" description="Basic and acidic residues" evidence="4">
    <location>
        <begin position="1533"/>
        <end position="1548"/>
    </location>
</feature>
<feature type="region of interest" description="Disordered" evidence="4">
    <location>
        <begin position="142"/>
        <end position="201"/>
    </location>
</feature>
<evidence type="ECO:0000256" key="1">
    <source>
        <dbReference type="ARBA" id="ARBA00010097"/>
    </source>
</evidence>
<dbReference type="SUPFAM" id="SSF46689">
    <property type="entry name" value="Homeodomain-like"/>
    <property type="match status" value="2"/>
</dbReference>
<dbReference type="InterPro" id="IPR009057">
    <property type="entry name" value="Homeodomain-like_sf"/>
</dbReference>
<feature type="compositionally biased region" description="Low complexity" evidence="4">
    <location>
        <begin position="1736"/>
        <end position="1747"/>
    </location>
</feature>
<dbReference type="CDD" id="cd00167">
    <property type="entry name" value="SANT"/>
    <property type="match status" value="1"/>
</dbReference>
<dbReference type="EMBL" id="PZQS01000004">
    <property type="protein sequence ID" value="PVD32890.1"/>
    <property type="molecule type" value="Genomic_DNA"/>
</dbReference>
<keyword evidence="2 3" id="KW-0175">Coiled coil</keyword>
<dbReference type="FunFam" id="1.10.10.60:FF:000026">
    <property type="entry name" value="Nuclear receptor corepressor 2 isoform 1"/>
    <property type="match status" value="1"/>
</dbReference>
<feature type="region of interest" description="Disordered" evidence="4">
    <location>
        <begin position="524"/>
        <end position="588"/>
    </location>
</feature>
<dbReference type="STRING" id="400727.A0A2T7PHM0"/>
<feature type="compositionally biased region" description="Basic and acidic residues" evidence="4">
    <location>
        <begin position="1170"/>
        <end position="1201"/>
    </location>
</feature>
<feature type="compositionally biased region" description="Polar residues" evidence="4">
    <location>
        <begin position="944"/>
        <end position="955"/>
    </location>
</feature>
<evidence type="ECO:0000313" key="9">
    <source>
        <dbReference type="Proteomes" id="UP000245119"/>
    </source>
</evidence>
<protein>
    <recommendedName>
        <fullName evidence="10">Nuclear receptor corepressor 1</fullName>
    </recommendedName>
</protein>
<evidence type="ECO:0000256" key="2">
    <source>
        <dbReference type="ARBA" id="ARBA00023054"/>
    </source>
</evidence>
<dbReference type="PANTHER" id="PTHR13992">
    <property type="entry name" value="NUCLEAR RECEPTOR CO-REPRESSOR RELATED NCOR"/>
    <property type="match status" value="1"/>
</dbReference>
<evidence type="ECO:0000259" key="6">
    <source>
        <dbReference type="PROSITE" id="PS51293"/>
    </source>
</evidence>
<dbReference type="PROSITE" id="PS51294">
    <property type="entry name" value="HTH_MYB"/>
    <property type="match status" value="1"/>
</dbReference>
<feature type="coiled-coil region" evidence="3">
    <location>
        <begin position="399"/>
        <end position="426"/>
    </location>
</feature>
<dbReference type="InterPro" id="IPR001005">
    <property type="entry name" value="SANT/Myb"/>
</dbReference>
<feature type="compositionally biased region" description="Basic and acidic residues" evidence="4">
    <location>
        <begin position="1146"/>
        <end position="1156"/>
    </location>
</feature>
<feature type="compositionally biased region" description="Low complexity" evidence="4">
    <location>
        <begin position="987"/>
        <end position="1000"/>
    </location>
</feature>
<dbReference type="OrthoDB" id="10258692at2759"/>
<comment type="caution">
    <text evidence="8">The sequence shown here is derived from an EMBL/GenBank/DDBJ whole genome shotgun (WGS) entry which is preliminary data.</text>
</comment>
<feature type="compositionally biased region" description="Polar residues" evidence="4">
    <location>
        <begin position="878"/>
        <end position="901"/>
    </location>
</feature>
<feature type="compositionally biased region" description="Low complexity" evidence="4">
    <location>
        <begin position="1400"/>
        <end position="1411"/>
    </location>
</feature>
<sequence>MPAHLGLGGPPHDASSPYKRGRPPSPHVQHTQGHYPAYAAAAAAAAAASPAGGDQARYLSSTAHYGMYVRDRYHTQAEQRREYLEPRDARLREAEVLQVKRRPSLLSEYHSQPPQIDRDRGGEGYVHYGQDNLAVMAPSVAGPSQHAALGPSAPPKRPRLSERPDLAQPLHVDVEVKREPAYTPQVEAISPTLPTEDSTNRQYKEELLQSISKLEGEITSVEQQIQKLKKKERQLDAQASKGPEEKPASPEIPTTETKNQSIAQIIYAENRRKSEAAHKALDHLGPKIELPLYHQPTDTPIYHDNKRRHQEFRKRLISHLKRRHQARRIRERYLTERYDQLMQAWLKKMEKLENNPKRKAKDARTREYYEKVFPEIKKNREDKERFGSKVGARSSIGGYARSEAELEQIADSLQEQEEEDRKMRNLAVIPPMMLDVRQRRMRFLNNNGLLEDPVAVSKEQNHLGRWTEQEKQIFKEKYLQHPKNFSLIATFLPRKSVAECIQFYYLTKKNENYKQLLRKQNMKRSKKALQKSQQQVVVKEEVKDETIPTLPASSSGDATSMSAGIKKEEDKERVEGSEDSTTGGTGGTHQCSVCKAHLEDFGMSRPLTRSNCDDYGVSESEIKPEMRVCSSCRCRSVRRRYTQRDRCPIPTCRTPRRKMKRLRPFPPKWNELSDEVKEPIIKDLQLTEEMTKCCSACFNRIARRLGTNPQTNEPLVPLVPESTDDVVETSRWTEEEMEVAKQGLREHGRDWAAIATAVGTKTEAQCKNFYFNYKKKLNLEAILQEHKEQSERRKVSMSESVASTTTAVSEEDVSSSEEDNGDGDDSDTTSAPSPTPLPTEEGESQTGDANHSGHSIQDREADATLSSSLGLPPPGSLASNKTLSASQGSLRSIDNDSSATMSADEGPPGSLSAAAATTTVTTAPTVSTPSTPVVTLSCSTPSSIGSAGHTSSGPGQSMICEPSPSPRHNLGASPALGTRLDITPDARGQGSRPGSRPPSRLSAVTSISASPVPGGRPASGGEVQVIRELQHIHEVQPGAQGPVMTSVGLTGFLPMQMMPGVDPTRLSPRPPSSHESGRRTLSPHVLQEGMLGQDKRGIGKGPACVRDLIHSAIERNLNVEPDRPLRAREPGPGHSLVRVGPGGPQDLRKDRSEPLPDPRAALPYSMLRPVDSRDARDPREVHDARDPREMRDPRGLPGRDCEVQDLSRRQPEILEKGPHGYKGNPHDFFDRGRSYDMYPRGPPDNAAQLHMSAVPPPAHSHHTTSTVQLESLALKMPRRPDSRNKSPSMYTGDPTSARGGLPPSGSPFAGIDQGARHSPAARIPPPPPLINSGGSKTSPKLSRSPPLPSSSLSHSHLMVPPGSITHGTPVTHSQSVSPASHATNMAGHISRRMENLAHQPTTTPPTSSASSIRMEGSITKGTPVNREGSGGSRGGPPAEGATGSSRMVMDPNFQSRSGHLVYEGSYGPPQPGFYERQEAAPGTQPPQPGGPGGPGGPYYSYPHTTFREEQSSYSSRATINHDFYLAQQMATKQRKDPEREDLSPRGRDLAPGPSPRAVDSRLPHQGTLASSSPQLLHHHMAQGRAPSGTSSDHMQGKISPHMVTAREDKASTHPSHWPGTRVMVAPSQQPPPPQQPVAHPHPMTLESYHTRPSIVMGTGRPPHPLEAKDQPDSTTLQRGPASPRQSMLGVPSSVEQSRTRLSPSMPHHPHGHGHSGAYRPEMVDVHLERERERQRAAAQERALQERASQPTSRTVWEHNPQMHVRRTMQPSQQQIQQPHPHHSYGDPDIGAGRESSNYMSNQPDSRSEHGPSPVNTSPYPGSAEPGHPSEQPSSTDSSQHHRQMTDRTYISKLAESHGSAAILAAFQKDSHQPLPGNTQPPSTSGRSLTAATLIDAIIIHQINRSTPEAGSSNMSASSSGIACLKTPEHASPALLRGSGAMPEMNKGSGPPESSSPSHSHADSRSSTPSKYKHSRKTHVQGGAESDSTSSPATPGMQLGRVRTPPAPDAPHSSSLVGSGVQDPSLATSGSSDGTSASSNSSARMITLGDHIDAIIISDYSSCGSSREGEAVGVPNLLSQINSTSTPCSVQSTPTFTTSEVTSISTRTSPIVRPSSDTSVGSSSDAHRSRNFSGNVHSPGASAPQTQSQPHHDVHHNWRKRVQQQALSIWIEHL</sequence>
<evidence type="ECO:0000259" key="7">
    <source>
        <dbReference type="PROSITE" id="PS51294"/>
    </source>
</evidence>
<feature type="compositionally biased region" description="Basic and acidic residues" evidence="4">
    <location>
        <begin position="1721"/>
        <end position="1735"/>
    </location>
</feature>
<dbReference type="InterPro" id="IPR051571">
    <property type="entry name" value="N-CoR_corepressor"/>
</dbReference>
<gene>
    <name evidence="8" type="ORF">C0Q70_08337</name>
</gene>
<dbReference type="Gene3D" id="1.20.58.1880">
    <property type="match status" value="1"/>
</dbReference>
<comment type="similarity">
    <text evidence="1">Belongs to the N-CoR nuclear receptor corepressors family.</text>
</comment>
<dbReference type="SMART" id="SM00717">
    <property type="entry name" value="SANT"/>
    <property type="match status" value="2"/>
</dbReference>
<feature type="region of interest" description="Disordered" evidence="4">
    <location>
        <begin position="1062"/>
        <end position="1098"/>
    </location>
</feature>
<feature type="compositionally biased region" description="Polar residues" evidence="4">
    <location>
        <begin position="1365"/>
        <end position="1380"/>
    </location>
</feature>
<name>A0A2T7PHM0_POMCA</name>
<dbReference type="GO" id="GO:0005654">
    <property type="term" value="C:nucleoplasm"/>
    <property type="evidence" value="ECO:0007669"/>
    <property type="project" value="UniProtKB-ARBA"/>
</dbReference>
<proteinExistence type="inferred from homology"/>
<feature type="compositionally biased region" description="Low complexity" evidence="4">
    <location>
        <begin position="1335"/>
        <end position="1357"/>
    </location>
</feature>
<feature type="region of interest" description="Disordered" evidence="4">
    <location>
        <begin position="1"/>
        <end position="34"/>
    </location>
</feature>
<dbReference type="Proteomes" id="UP000245119">
    <property type="component" value="Linkage Group LG4"/>
</dbReference>
<feature type="region of interest" description="Disordered" evidence="4">
    <location>
        <begin position="229"/>
        <end position="260"/>
    </location>
</feature>
<feature type="compositionally biased region" description="Low complexity" evidence="4">
    <location>
        <begin position="1769"/>
        <end position="1778"/>
    </location>
</feature>
<dbReference type="PROSITE" id="PS50090">
    <property type="entry name" value="MYB_LIKE"/>
    <property type="match status" value="1"/>
</dbReference>
<feature type="compositionally biased region" description="Polar residues" evidence="4">
    <location>
        <begin position="551"/>
        <end position="562"/>
    </location>
</feature>
<feature type="compositionally biased region" description="Basic and acidic residues" evidence="4">
    <location>
        <begin position="565"/>
        <end position="576"/>
    </location>
</feature>